<proteinExistence type="predicted"/>
<keyword evidence="2" id="KW-1185">Reference proteome</keyword>
<evidence type="ECO:0008006" key="3">
    <source>
        <dbReference type="Google" id="ProtNLM"/>
    </source>
</evidence>
<gene>
    <name evidence="1" type="ORF">V6590_05665</name>
</gene>
<dbReference type="Proteomes" id="UP001431963">
    <property type="component" value="Unassembled WGS sequence"/>
</dbReference>
<reference evidence="1" key="1">
    <citation type="submission" date="2024-02" db="EMBL/GenBank/DDBJ databases">
        <title>Genome sequences of strain Gemmobacter sp. JM10B15.</title>
        <authorList>
            <person name="Zhang M."/>
        </authorList>
    </citation>
    <scope>NUCLEOTIDE SEQUENCE</scope>
    <source>
        <strain evidence="1">JM10B15</strain>
    </source>
</reference>
<evidence type="ECO:0000313" key="1">
    <source>
        <dbReference type="EMBL" id="MEH7827626.1"/>
    </source>
</evidence>
<sequence>MTELSQDHMHLLALARTAIAAEQGPIWRKDPEEAVGIHSEACNALWEDLRRQIDIQDGKVPVLEHPTVKQRELARRMKRQIIDACIVAVESAIEDQFHAKHD</sequence>
<evidence type="ECO:0000313" key="2">
    <source>
        <dbReference type="Proteomes" id="UP001431963"/>
    </source>
</evidence>
<dbReference type="EMBL" id="JBALHR010000002">
    <property type="protein sequence ID" value="MEH7827626.1"/>
    <property type="molecule type" value="Genomic_DNA"/>
</dbReference>
<comment type="caution">
    <text evidence="1">The sequence shown here is derived from an EMBL/GenBank/DDBJ whole genome shotgun (WGS) entry which is preliminary data.</text>
</comment>
<protein>
    <recommendedName>
        <fullName evidence="3">Phage protein</fullName>
    </recommendedName>
</protein>
<dbReference type="RefSeq" id="WP_335420788.1">
    <property type="nucleotide sequence ID" value="NZ_JBALHR010000002.1"/>
</dbReference>
<organism evidence="1 2">
    <name type="scientific">Gemmobacter denitrificans</name>
    <dbReference type="NCBI Taxonomy" id="3123040"/>
    <lineage>
        <taxon>Bacteria</taxon>
        <taxon>Pseudomonadati</taxon>
        <taxon>Pseudomonadota</taxon>
        <taxon>Alphaproteobacteria</taxon>
        <taxon>Rhodobacterales</taxon>
        <taxon>Paracoccaceae</taxon>
        <taxon>Gemmobacter</taxon>
    </lineage>
</organism>
<name>A0ABU8BSG8_9RHOB</name>
<accession>A0ABU8BSG8</accession>